<reference evidence="1" key="1">
    <citation type="submission" date="2022-06" db="EMBL/GenBank/DDBJ databases">
        <title>Lutimaribacter sp. EGI FJ00013, a novel bacterium isolated from a salt lake sediment enrichment.</title>
        <authorList>
            <person name="Gao L."/>
            <person name="Fang B.-Z."/>
            <person name="Li W.-J."/>
        </authorList>
    </citation>
    <scope>NUCLEOTIDE SEQUENCE</scope>
    <source>
        <strain evidence="1">EGI FJ00013</strain>
    </source>
</reference>
<evidence type="ECO:0000313" key="1">
    <source>
        <dbReference type="EMBL" id="MCM2561406.1"/>
    </source>
</evidence>
<protein>
    <submittedName>
        <fullName evidence="1">GNAT family N-acetyltransferase</fullName>
    </submittedName>
</protein>
<dbReference type="EMBL" id="JAMQGO010000002">
    <property type="protein sequence ID" value="MCM2561406.1"/>
    <property type="molecule type" value="Genomic_DNA"/>
</dbReference>
<dbReference type="Proteomes" id="UP001203036">
    <property type="component" value="Unassembled WGS sequence"/>
</dbReference>
<keyword evidence="2" id="KW-1185">Reference proteome</keyword>
<accession>A0ACC5ZTN8</accession>
<name>A0ACC5ZTN8_9RHOB</name>
<comment type="caution">
    <text evidence="1">The sequence shown here is derived from an EMBL/GenBank/DDBJ whole genome shotgun (WGS) entry which is preliminary data.</text>
</comment>
<organism evidence="1 2">
    <name type="scientific">Lutimaribacter degradans</name>
    <dbReference type="NCBI Taxonomy" id="2945989"/>
    <lineage>
        <taxon>Bacteria</taxon>
        <taxon>Pseudomonadati</taxon>
        <taxon>Pseudomonadota</taxon>
        <taxon>Alphaproteobacteria</taxon>
        <taxon>Rhodobacterales</taxon>
        <taxon>Roseobacteraceae</taxon>
        <taxon>Lutimaribacter</taxon>
    </lineage>
</organism>
<evidence type="ECO:0000313" key="2">
    <source>
        <dbReference type="Proteomes" id="UP001203036"/>
    </source>
</evidence>
<sequence length="160" mass="18209">MNDIVLRDLAIGDAGWLIQQHAELYARDEGFDASFEALVAEILANYIRDHDPACERAWIAWHGDVRLGSIFCVRLDEDTAKLRLFLTVPAARGTGLGQRLLDECTAWARARGYTRMQLWTHESHKAACALYQRNGWRCIAQEPVHNFGVDLVEQTWEIAL</sequence>
<gene>
    <name evidence="1" type="ORF">M8744_04550</name>
</gene>
<proteinExistence type="predicted"/>